<dbReference type="SUPFAM" id="SSF49384">
    <property type="entry name" value="Carbohydrate-binding domain"/>
    <property type="match status" value="1"/>
</dbReference>
<feature type="chain" id="PRO_5045567062" description="Alpha-L-arabinofuranosidase" evidence="10">
    <location>
        <begin position="39"/>
        <end position="657"/>
    </location>
</feature>
<dbReference type="Pfam" id="PF00553">
    <property type="entry name" value="CBM_2"/>
    <property type="match status" value="1"/>
</dbReference>
<feature type="compositionally biased region" description="Low complexity" evidence="9">
    <location>
        <begin position="145"/>
        <end position="182"/>
    </location>
</feature>
<evidence type="ECO:0000313" key="13">
    <source>
        <dbReference type="Proteomes" id="UP001253595"/>
    </source>
</evidence>
<comment type="similarity">
    <text evidence="8">Belongs to the glycosyl hydrolase 62 family.</text>
</comment>
<dbReference type="InterPro" id="IPR023296">
    <property type="entry name" value="Glyco_hydro_beta-prop_sf"/>
</dbReference>
<evidence type="ECO:0000256" key="8">
    <source>
        <dbReference type="RuleBase" id="RU368117"/>
    </source>
</evidence>
<dbReference type="Pfam" id="PF03664">
    <property type="entry name" value="Glyco_hydro_62"/>
    <property type="match status" value="1"/>
</dbReference>
<dbReference type="InterPro" id="IPR012291">
    <property type="entry name" value="CBM2_carb-bd_dom_sf"/>
</dbReference>
<evidence type="ECO:0000256" key="9">
    <source>
        <dbReference type="SAM" id="MobiDB-lite"/>
    </source>
</evidence>
<dbReference type="SMART" id="SM00637">
    <property type="entry name" value="CBD_II"/>
    <property type="match status" value="1"/>
</dbReference>
<comment type="catalytic activity">
    <reaction evidence="1 8">
        <text>Hydrolysis of terminal non-reducing alpha-L-arabinofuranoside residues in alpha-L-arabinosides.</text>
        <dbReference type="EC" id="3.2.1.55"/>
    </reaction>
</comment>
<dbReference type="PANTHER" id="PTHR40631">
    <property type="entry name" value="ALPHA-L-ARABINOFURANOSIDASE AXHA-2-RELATED"/>
    <property type="match status" value="1"/>
</dbReference>
<keyword evidence="13" id="KW-1185">Reference proteome</keyword>
<feature type="domain" description="CBM2" evidence="11">
    <location>
        <begin position="33"/>
        <end position="137"/>
    </location>
</feature>
<keyword evidence="6" id="KW-1015">Disulfide bond</keyword>
<evidence type="ECO:0000256" key="6">
    <source>
        <dbReference type="ARBA" id="ARBA00023157"/>
    </source>
</evidence>
<sequence>MMNKQKNSARLLAQLVKNRCAVIGLGASLLAMTNLASAACTYTIESEWSNGFVANITIKNDTAAPINNWSVNWGYSANRISGTWNATVSGSNPYTASNVSWNGNIAVGQSVSFGFQGNKNGGAAERPTVNGTACGAAASSVPRSSVAPSSVARSSVAPSSVPRSSVAPSSQPVIASSRSSSSAGYTVPANNFAQNGGVENGLTNWSTTAGTVARSTADKRSGSASALITGRTGSWNGLTFATGSLVNGSQYDVAVWVKLAPGTPDSVVQLTAKRQEDSDSSTYNEYTQVATATASSTEWRLLQGYYTQSGSTGFQHFIIEATDATISYYADDFSIGGQAPASSSSSSSSSSTPSQTCELKAPLQWTSTGPLISPKNANWKSIKDPSVVKYNGTYHVYATYYDTAYKSMYTSFTDWNNAQAAPHISMNGTTVGNTVAPQVFFFRPHNKWYLITQWGGAYSTTDDISRPNWSAKKKLLQGEPANSLDFWVICNATHCYLYFSRDDGVLYMSKTTIGNFPNFSGYTIVMEDHRGNGNQYLFEAPNVYKLDGQNKYLLMVEAWPSGPRMFRSWTSSSLDGPWTALADTDANPFAGNRNVEWPGGKWANGISHGELIRSGYDERLTVDPCNLEFLYQGEAGPSPDGNYNTIPYKLGLLRLKK</sequence>
<evidence type="ECO:0000256" key="1">
    <source>
        <dbReference type="ARBA" id="ARBA00001462"/>
    </source>
</evidence>
<dbReference type="EC" id="3.2.1.55" evidence="8"/>
<evidence type="ECO:0000256" key="3">
    <source>
        <dbReference type="ARBA" id="ARBA00022525"/>
    </source>
</evidence>
<dbReference type="Pfam" id="PF02018">
    <property type="entry name" value="CBM_4_9"/>
    <property type="match status" value="1"/>
</dbReference>
<dbReference type="InterPro" id="IPR018366">
    <property type="entry name" value="CBM2_CS"/>
</dbReference>
<keyword evidence="4 8" id="KW-0732">Signal</keyword>
<evidence type="ECO:0000256" key="4">
    <source>
        <dbReference type="ARBA" id="ARBA00022729"/>
    </source>
</evidence>
<dbReference type="InterPro" id="IPR008979">
    <property type="entry name" value="Galactose-bd-like_sf"/>
</dbReference>
<evidence type="ECO:0000259" key="11">
    <source>
        <dbReference type="PROSITE" id="PS51173"/>
    </source>
</evidence>
<feature type="signal peptide" evidence="10">
    <location>
        <begin position="1"/>
        <end position="38"/>
    </location>
</feature>
<evidence type="ECO:0000256" key="10">
    <source>
        <dbReference type="SAM" id="SignalP"/>
    </source>
</evidence>
<protein>
    <recommendedName>
        <fullName evidence="8">Alpha-L-arabinofuranosidase</fullName>
        <ecNumber evidence="8">3.2.1.55</ecNumber>
    </recommendedName>
</protein>
<keyword evidence="7 8" id="KW-0326">Glycosidase</keyword>
<reference evidence="12 13" key="1">
    <citation type="submission" date="2023-07" db="EMBL/GenBank/DDBJ databases">
        <title>Sorghum-associated microbial communities from plants grown in Nebraska, USA.</title>
        <authorList>
            <person name="Schachtman D."/>
        </authorList>
    </citation>
    <scope>NUCLEOTIDE SEQUENCE [LARGE SCALE GENOMIC DNA]</scope>
    <source>
        <strain evidence="12 13">BE190</strain>
    </source>
</reference>
<dbReference type="EMBL" id="JAVDVX010000005">
    <property type="protein sequence ID" value="MDR7090879.1"/>
    <property type="molecule type" value="Genomic_DNA"/>
</dbReference>
<dbReference type="InterPro" id="IPR001919">
    <property type="entry name" value="CBD2"/>
</dbReference>
<proteinExistence type="inferred from homology"/>
<dbReference type="Gene3D" id="2.115.10.20">
    <property type="entry name" value="Glycosyl hydrolase domain, family 43"/>
    <property type="match status" value="1"/>
</dbReference>
<keyword evidence="3 8" id="KW-0964">Secreted</keyword>
<dbReference type="InterPro" id="IPR005193">
    <property type="entry name" value="GH62_arabinosidase"/>
</dbReference>
<keyword evidence="5 8" id="KW-0378">Hydrolase</keyword>
<organism evidence="12 13">
    <name type="scientific">Cellvibrio fibrivorans</name>
    <dbReference type="NCBI Taxonomy" id="126350"/>
    <lineage>
        <taxon>Bacteria</taxon>
        <taxon>Pseudomonadati</taxon>
        <taxon>Pseudomonadota</taxon>
        <taxon>Gammaproteobacteria</taxon>
        <taxon>Cellvibrionales</taxon>
        <taxon>Cellvibrionaceae</taxon>
        <taxon>Cellvibrio</taxon>
    </lineage>
</organism>
<evidence type="ECO:0000256" key="5">
    <source>
        <dbReference type="ARBA" id="ARBA00022801"/>
    </source>
</evidence>
<dbReference type="CDD" id="cd08987">
    <property type="entry name" value="GH62"/>
    <property type="match status" value="1"/>
</dbReference>
<dbReference type="Proteomes" id="UP001253595">
    <property type="component" value="Unassembled WGS sequence"/>
</dbReference>
<gene>
    <name evidence="12" type="ORF">J2X05_002905</name>
</gene>
<comment type="function">
    <text evidence="8">Involved in the degradation of xylan and is a key enzyme in the complete degradation of the plant cell wall. It has a specific arabinofuranose-debranching activity on xylan from gramineae. Acts synergistically with the xylanases and binds specifically to xylan. From small arabinoxylo-oligosides (ranging from arabinoxylotriose to arabinoxylohexaose), it liberates arabinose and, after prolonged incubation, the purified enzyme exhibits some xylanolytic activity as well.</text>
</comment>
<dbReference type="InterPro" id="IPR008965">
    <property type="entry name" value="CBM2/CBM3_carb-bd_dom_sf"/>
</dbReference>
<dbReference type="PROSITE" id="PS51173">
    <property type="entry name" value="CBM2"/>
    <property type="match status" value="1"/>
</dbReference>
<feature type="region of interest" description="Disordered" evidence="9">
    <location>
        <begin position="145"/>
        <end position="185"/>
    </location>
</feature>
<evidence type="ECO:0000313" key="12">
    <source>
        <dbReference type="EMBL" id="MDR7090879.1"/>
    </source>
</evidence>
<name>A0ABU1V0B3_9GAMM</name>
<dbReference type="PROSITE" id="PS00561">
    <property type="entry name" value="CBM2_A"/>
    <property type="match status" value="1"/>
</dbReference>
<dbReference type="SUPFAM" id="SSF49785">
    <property type="entry name" value="Galactose-binding domain-like"/>
    <property type="match status" value="1"/>
</dbReference>
<evidence type="ECO:0000256" key="7">
    <source>
        <dbReference type="ARBA" id="ARBA00023295"/>
    </source>
</evidence>
<dbReference type="Gene3D" id="2.60.40.290">
    <property type="match status" value="1"/>
</dbReference>
<dbReference type="PANTHER" id="PTHR40631:SF2">
    <property type="entry name" value="ALPHA-L-ARABINOFURANOSIDASE"/>
    <property type="match status" value="1"/>
</dbReference>
<dbReference type="InterPro" id="IPR003305">
    <property type="entry name" value="CenC_carb-bd"/>
</dbReference>
<dbReference type="RefSeq" id="WP_310073564.1">
    <property type="nucleotide sequence ID" value="NZ_JAVDVX010000005.1"/>
</dbReference>
<evidence type="ECO:0000256" key="2">
    <source>
        <dbReference type="ARBA" id="ARBA00004613"/>
    </source>
</evidence>
<dbReference type="SUPFAM" id="SSF75005">
    <property type="entry name" value="Arabinanase/levansucrase/invertase"/>
    <property type="match status" value="1"/>
</dbReference>
<comment type="caution">
    <text evidence="12">The sequence shown here is derived from an EMBL/GenBank/DDBJ whole genome shotgun (WGS) entry which is preliminary data.</text>
</comment>
<comment type="subcellular location">
    <subcellularLocation>
        <location evidence="2 8">Secreted</location>
    </subcellularLocation>
</comment>
<dbReference type="Gene3D" id="2.60.120.260">
    <property type="entry name" value="Galactose-binding domain-like"/>
    <property type="match status" value="1"/>
</dbReference>
<accession>A0ABU1V0B3</accession>